<sequence length="138" mass="16229">MRPSPILCRRTKSRVAFTTKRVGNGFYRGNQTGSLGAHTQHGTYVVDWRKVRHYVVPDLNNLKLTPFVGRDIYPHDTLYLNEDNQPADPRKFDGLQYLKMWKNRTLNEYRWYQNNEEDAARRKQEAEAASTTTQQPQQ</sequence>
<protein>
    <submittedName>
        <fullName evidence="1">60S ribosomal protein L27, mitochondrial</fullName>
    </submittedName>
</protein>
<name>A0ACC3A0S1_9EURO</name>
<accession>A0ACC3A0S1</accession>
<dbReference type="EMBL" id="JAPDRQ010000152">
    <property type="protein sequence ID" value="KAJ9653493.1"/>
    <property type="molecule type" value="Genomic_DNA"/>
</dbReference>
<keyword evidence="1" id="KW-0687">Ribonucleoprotein</keyword>
<comment type="caution">
    <text evidence="1">The sequence shown here is derived from an EMBL/GenBank/DDBJ whole genome shotgun (WGS) entry which is preliminary data.</text>
</comment>
<evidence type="ECO:0000313" key="1">
    <source>
        <dbReference type="EMBL" id="KAJ9653493.1"/>
    </source>
</evidence>
<keyword evidence="1" id="KW-0689">Ribosomal protein</keyword>
<evidence type="ECO:0000313" key="2">
    <source>
        <dbReference type="Proteomes" id="UP001172386"/>
    </source>
</evidence>
<dbReference type="Proteomes" id="UP001172386">
    <property type="component" value="Unassembled WGS sequence"/>
</dbReference>
<proteinExistence type="predicted"/>
<keyword evidence="2" id="KW-1185">Reference proteome</keyword>
<reference evidence="1" key="1">
    <citation type="submission" date="2022-10" db="EMBL/GenBank/DDBJ databases">
        <title>Culturing micro-colonial fungi from biological soil crusts in the Mojave desert and describing Neophaeococcomyces mojavensis, and introducing the new genera and species Taxawa tesnikishii.</title>
        <authorList>
            <person name="Kurbessoian T."/>
            <person name="Stajich J.E."/>
        </authorList>
    </citation>
    <scope>NUCLEOTIDE SEQUENCE</scope>
    <source>
        <strain evidence="1">JES_112</strain>
    </source>
</reference>
<organism evidence="1 2">
    <name type="scientific">Neophaeococcomyces mojaviensis</name>
    <dbReference type="NCBI Taxonomy" id="3383035"/>
    <lineage>
        <taxon>Eukaryota</taxon>
        <taxon>Fungi</taxon>
        <taxon>Dikarya</taxon>
        <taxon>Ascomycota</taxon>
        <taxon>Pezizomycotina</taxon>
        <taxon>Eurotiomycetes</taxon>
        <taxon>Chaetothyriomycetidae</taxon>
        <taxon>Chaetothyriales</taxon>
        <taxon>Chaetothyriales incertae sedis</taxon>
        <taxon>Neophaeococcomyces</taxon>
    </lineage>
</organism>
<gene>
    <name evidence="1" type="primary">MRPL27</name>
    <name evidence="1" type="ORF">H2198_007335</name>
</gene>